<accession>A0A6L2PQU2</accession>
<organism evidence="2 3">
    <name type="scientific">Coptotermes formosanus</name>
    <name type="common">Formosan subterranean termite</name>
    <dbReference type="NCBI Taxonomy" id="36987"/>
    <lineage>
        <taxon>Eukaryota</taxon>
        <taxon>Metazoa</taxon>
        <taxon>Ecdysozoa</taxon>
        <taxon>Arthropoda</taxon>
        <taxon>Hexapoda</taxon>
        <taxon>Insecta</taxon>
        <taxon>Pterygota</taxon>
        <taxon>Neoptera</taxon>
        <taxon>Polyneoptera</taxon>
        <taxon>Dictyoptera</taxon>
        <taxon>Blattodea</taxon>
        <taxon>Blattoidea</taxon>
        <taxon>Termitoidae</taxon>
        <taxon>Rhinotermitidae</taxon>
        <taxon>Coptotermes</taxon>
    </lineage>
</organism>
<dbReference type="Proteomes" id="UP000502823">
    <property type="component" value="Unassembled WGS sequence"/>
</dbReference>
<dbReference type="PANTHER" id="PTHR21301">
    <property type="entry name" value="REVERSE TRANSCRIPTASE"/>
    <property type="match status" value="1"/>
</dbReference>
<dbReference type="EMBL" id="BLKM01000358">
    <property type="protein sequence ID" value="GFG32297.1"/>
    <property type="molecule type" value="Genomic_DNA"/>
</dbReference>
<dbReference type="InParanoid" id="A0A6L2PQU2"/>
<evidence type="ECO:0000256" key="1">
    <source>
        <dbReference type="SAM" id="MobiDB-lite"/>
    </source>
</evidence>
<feature type="region of interest" description="Disordered" evidence="1">
    <location>
        <begin position="98"/>
        <end position="128"/>
    </location>
</feature>
<comment type="caution">
    <text evidence="2">The sequence shown here is derived from an EMBL/GenBank/DDBJ whole genome shotgun (WGS) entry which is preliminary data.</text>
</comment>
<sequence>MCKTYQLSPKYANIKVKGTDIRNWKTLKAATRFGINQALKFLDIKKEKRNQQLYHAHLTGAYTWKVTWRIILGSIDKNLKMMEEKYDKLNHKLESLRKEQHAQKQRQAARTTSPKHNPSTQGFHTRTMNLSTVEFTTEETSLIDLGLQYCVEKPPNACLQDMIIEIKRAIKIVAPSEQQALRKMATIKLNRIINSRPTQNHLHKRQRYTARKLRNKLSENNLIIVPGDKGKTLSKTRQDPTTTYVKQIQRALKERPDITDKHKIKHLTRIHRVRPTLTARLKIHKPNIPIRPAVNNINAPSYKVARFMAKNLNVYLNPRNTYNTINSHALAQDISKLTINEHCKLVTTLKTCYVNIPLHETLHIAYFFLRINNKTPIRSQILGLMQATLEQNYYRFDQEFYQPHKGTATSSPLSGLVAEIFLQYFELHIVKHSLETKSIIFYRRYVDDILILYDESR</sequence>
<gene>
    <name evidence="2" type="ORF">Cfor_02694</name>
</gene>
<evidence type="ECO:0000313" key="2">
    <source>
        <dbReference type="EMBL" id="GFG32297.1"/>
    </source>
</evidence>
<reference evidence="3" key="1">
    <citation type="submission" date="2020-01" db="EMBL/GenBank/DDBJ databases">
        <title>Draft genome sequence of the Termite Coptotermes fromosanus.</title>
        <authorList>
            <person name="Itakura S."/>
            <person name="Yosikawa Y."/>
            <person name="Umezawa K."/>
        </authorList>
    </citation>
    <scope>NUCLEOTIDE SEQUENCE [LARGE SCALE GENOMIC DNA]</scope>
</reference>
<feature type="compositionally biased region" description="Polar residues" evidence="1">
    <location>
        <begin position="105"/>
        <end position="128"/>
    </location>
</feature>
<evidence type="ECO:0008006" key="4">
    <source>
        <dbReference type="Google" id="ProtNLM"/>
    </source>
</evidence>
<dbReference type="OrthoDB" id="10058657at2759"/>
<keyword evidence="3" id="KW-1185">Reference proteome</keyword>
<evidence type="ECO:0000313" key="3">
    <source>
        <dbReference type="Proteomes" id="UP000502823"/>
    </source>
</evidence>
<dbReference type="PANTHER" id="PTHR21301:SF10">
    <property type="entry name" value="REVERSE TRANSCRIPTASE DOMAIN-CONTAINING PROTEIN"/>
    <property type="match status" value="1"/>
</dbReference>
<proteinExistence type="predicted"/>
<dbReference type="AlphaFoldDB" id="A0A6L2PQU2"/>
<name>A0A6L2PQU2_COPFO</name>
<protein>
    <recommendedName>
        <fullName evidence="4">Reverse transcriptase domain-containing protein</fullName>
    </recommendedName>
</protein>